<organism evidence="13 14">
    <name type="scientific">SAR86 cluster bacterium</name>
    <dbReference type="NCBI Taxonomy" id="2030880"/>
    <lineage>
        <taxon>Bacteria</taxon>
        <taxon>Pseudomonadati</taxon>
        <taxon>Pseudomonadota</taxon>
        <taxon>Gammaproteobacteria</taxon>
        <taxon>SAR86 cluster</taxon>
    </lineage>
</organism>
<dbReference type="Proteomes" id="UP000705230">
    <property type="component" value="Unassembled WGS sequence"/>
</dbReference>
<comment type="caution">
    <text evidence="13">The sequence shown here is derived from an EMBL/GenBank/DDBJ whole genome shotgun (WGS) entry which is preliminary data.</text>
</comment>
<dbReference type="InterPro" id="IPR003691">
    <property type="entry name" value="FluC"/>
</dbReference>
<evidence type="ECO:0000256" key="7">
    <source>
        <dbReference type="ARBA" id="ARBA00023065"/>
    </source>
</evidence>
<dbReference type="GO" id="GO:0062054">
    <property type="term" value="F:fluoride channel activity"/>
    <property type="evidence" value="ECO:0007669"/>
    <property type="project" value="UniProtKB-UniRule"/>
</dbReference>
<evidence type="ECO:0000313" key="13">
    <source>
        <dbReference type="EMBL" id="MBL6902821.1"/>
    </source>
</evidence>
<comment type="activity regulation">
    <text evidence="12">Na(+) is not transported, but it plays an essential structural role and its presence is essential for fluoride channel function.</text>
</comment>
<feature type="transmembrane region" description="Helical" evidence="12">
    <location>
        <begin position="33"/>
        <end position="54"/>
    </location>
</feature>
<keyword evidence="8 12" id="KW-0472">Membrane</keyword>
<dbReference type="PANTHER" id="PTHR28259:SF1">
    <property type="entry name" value="FLUORIDE EXPORT PROTEIN 1-RELATED"/>
    <property type="match status" value="1"/>
</dbReference>
<evidence type="ECO:0000256" key="11">
    <source>
        <dbReference type="ARBA" id="ARBA00035585"/>
    </source>
</evidence>
<keyword evidence="9 12" id="KW-0407">Ion channel</keyword>
<keyword evidence="6 12" id="KW-0915">Sodium</keyword>
<protein>
    <recommendedName>
        <fullName evidence="12">Fluoride-specific ion channel FluC</fullName>
    </recommendedName>
</protein>
<keyword evidence="7 12" id="KW-0406">Ion transport</keyword>
<evidence type="ECO:0000256" key="8">
    <source>
        <dbReference type="ARBA" id="ARBA00023136"/>
    </source>
</evidence>
<dbReference type="PANTHER" id="PTHR28259">
    <property type="entry name" value="FLUORIDE EXPORT PROTEIN 1-RELATED"/>
    <property type="match status" value="1"/>
</dbReference>
<dbReference type="EMBL" id="JADHSG010000001">
    <property type="protein sequence ID" value="MBL6902821.1"/>
    <property type="molecule type" value="Genomic_DNA"/>
</dbReference>
<keyword evidence="3" id="KW-0997">Cell inner membrane</keyword>
<evidence type="ECO:0000256" key="2">
    <source>
        <dbReference type="ARBA" id="ARBA00022475"/>
    </source>
</evidence>
<dbReference type="GO" id="GO:0005886">
    <property type="term" value="C:plasma membrane"/>
    <property type="evidence" value="ECO:0007669"/>
    <property type="project" value="UniProtKB-SubCell"/>
</dbReference>
<evidence type="ECO:0000256" key="10">
    <source>
        <dbReference type="ARBA" id="ARBA00035120"/>
    </source>
</evidence>
<evidence type="ECO:0000256" key="6">
    <source>
        <dbReference type="ARBA" id="ARBA00023053"/>
    </source>
</evidence>
<keyword evidence="5 12" id="KW-1133">Transmembrane helix</keyword>
<evidence type="ECO:0000256" key="5">
    <source>
        <dbReference type="ARBA" id="ARBA00022989"/>
    </source>
</evidence>
<keyword evidence="4 12" id="KW-0812">Transmembrane</keyword>
<feature type="transmembrane region" description="Helical" evidence="12">
    <location>
        <begin position="95"/>
        <end position="114"/>
    </location>
</feature>
<dbReference type="HAMAP" id="MF_00454">
    <property type="entry name" value="FluC"/>
    <property type="match status" value="1"/>
</dbReference>
<sequence length="120" mass="13332">MNIILIGTGGALGAISRYLLTEAVSKYFITNQYIGTLSVNILGCFFVGLLFGFFADIKSEIQLFFVIGFLGSFTTMSAFSIQTLEMFNNQNFGEAALYIFMTIVFTIMFTYLGFTLGELK</sequence>
<evidence type="ECO:0000256" key="3">
    <source>
        <dbReference type="ARBA" id="ARBA00022519"/>
    </source>
</evidence>
<feature type="binding site" evidence="12">
    <location>
        <position position="74"/>
    </location>
    <ligand>
        <name>Na(+)</name>
        <dbReference type="ChEBI" id="CHEBI:29101"/>
        <note>structural</note>
    </ligand>
</feature>
<evidence type="ECO:0000256" key="12">
    <source>
        <dbReference type="HAMAP-Rule" id="MF_00454"/>
    </source>
</evidence>
<evidence type="ECO:0000256" key="1">
    <source>
        <dbReference type="ARBA" id="ARBA00004651"/>
    </source>
</evidence>
<accession>A0A937M2A9</accession>
<dbReference type="GO" id="GO:0046872">
    <property type="term" value="F:metal ion binding"/>
    <property type="evidence" value="ECO:0007669"/>
    <property type="project" value="UniProtKB-KW"/>
</dbReference>
<evidence type="ECO:0000256" key="4">
    <source>
        <dbReference type="ARBA" id="ARBA00022692"/>
    </source>
</evidence>
<proteinExistence type="inferred from homology"/>
<gene>
    <name evidence="12 13" type="primary">crcB</name>
    <name evidence="12" type="synonym">fluC</name>
    <name evidence="13" type="ORF">ISR29_01290</name>
</gene>
<name>A0A937M2A9_9GAMM</name>
<feature type="transmembrane region" description="Helical" evidence="12">
    <location>
        <begin position="61"/>
        <end position="83"/>
    </location>
</feature>
<feature type="binding site" evidence="12">
    <location>
        <position position="71"/>
    </location>
    <ligand>
        <name>Na(+)</name>
        <dbReference type="ChEBI" id="CHEBI:29101"/>
        <note>structural</note>
    </ligand>
</feature>
<dbReference type="NCBIfam" id="TIGR00494">
    <property type="entry name" value="crcB"/>
    <property type="match status" value="1"/>
</dbReference>
<evidence type="ECO:0000313" key="14">
    <source>
        <dbReference type="Proteomes" id="UP000705230"/>
    </source>
</evidence>
<comment type="subcellular location">
    <subcellularLocation>
        <location evidence="1 12">Cell membrane</location>
        <topology evidence="1 12">Multi-pass membrane protein</topology>
    </subcellularLocation>
</comment>
<keyword evidence="2 12" id="KW-1003">Cell membrane</keyword>
<keyword evidence="12" id="KW-0813">Transport</keyword>
<dbReference type="Pfam" id="PF02537">
    <property type="entry name" value="CRCB"/>
    <property type="match status" value="1"/>
</dbReference>
<comment type="catalytic activity">
    <reaction evidence="11">
        <text>fluoride(in) = fluoride(out)</text>
        <dbReference type="Rhea" id="RHEA:76159"/>
        <dbReference type="ChEBI" id="CHEBI:17051"/>
    </reaction>
    <physiologicalReaction direction="left-to-right" evidence="11">
        <dbReference type="Rhea" id="RHEA:76160"/>
    </physiologicalReaction>
</comment>
<keyword evidence="12" id="KW-0479">Metal-binding</keyword>
<comment type="similarity">
    <text evidence="10 12">Belongs to the fluoride channel Fluc/FEX (TC 1.A.43) family.</text>
</comment>
<dbReference type="GO" id="GO:0140114">
    <property type="term" value="P:cellular detoxification of fluoride"/>
    <property type="evidence" value="ECO:0007669"/>
    <property type="project" value="UniProtKB-UniRule"/>
</dbReference>
<dbReference type="AlphaFoldDB" id="A0A937M2A9"/>
<evidence type="ECO:0000256" key="9">
    <source>
        <dbReference type="ARBA" id="ARBA00023303"/>
    </source>
</evidence>
<reference evidence="13" key="1">
    <citation type="submission" date="2020-10" db="EMBL/GenBank/DDBJ databases">
        <title>Microbiome of the Black Sea water column analyzed by genome centric metagenomics.</title>
        <authorList>
            <person name="Cabello-Yeves P.J."/>
            <person name="Callieri C."/>
            <person name="Picazo A."/>
            <person name="Mehrshad M."/>
            <person name="Haro-Moreno J.M."/>
            <person name="Roda-Garcia J."/>
            <person name="Dzembekova N."/>
            <person name="Slabakova V."/>
            <person name="Slabakova N."/>
            <person name="Moncheva S."/>
            <person name="Rodriguez-Valera F."/>
        </authorList>
    </citation>
    <scope>NUCLEOTIDE SEQUENCE</scope>
    <source>
        <strain evidence="13">BS30m-G43</strain>
    </source>
</reference>
<comment type="function">
    <text evidence="12">Fluoride-specific ion channel. Important for reducing fluoride concentration in the cell, thus reducing its toxicity.</text>
</comment>